<sequence length="186" mass="21564">MKRIFKCIILVFIACIFFNFWEKKIGLFNKHPYEIYIIEYSKRFAVDPLLIKAVIKKESNLNPGVVSNTGAVGLMQVMPKTAMGIANQLNIADYSGKNLKEAEINIMFGTYYLKKLLNYYNNNLILALAAYNAGIGNVRNWYSKDPEIGVEICKIPFKETRYYVRSVIFIYKIYRGVEKLKKFLKV</sequence>
<dbReference type="GO" id="GO:0016020">
    <property type="term" value="C:membrane"/>
    <property type="evidence" value="ECO:0007669"/>
    <property type="project" value="InterPro"/>
</dbReference>
<dbReference type="InterPro" id="IPR008258">
    <property type="entry name" value="Transglycosylase_SLT_dom_1"/>
</dbReference>
<evidence type="ECO:0000256" key="1">
    <source>
        <dbReference type="ARBA" id="ARBA00007734"/>
    </source>
</evidence>
<dbReference type="PANTHER" id="PTHR37423:SF2">
    <property type="entry name" value="MEMBRANE-BOUND LYTIC MUREIN TRANSGLYCOSYLASE C"/>
    <property type="match status" value="1"/>
</dbReference>
<proteinExistence type="inferred from homology"/>
<organism evidence="3 4">
    <name type="scientific">Endomicrobium trichonymphae</name>
    <dbReference type="NCBI Taxonomy" id="1408204"/>
    <lineage>
        <taxon>Bacteria</taxon>
        <taxon>Pseudomonadati</taxon>
        <taxon>Elusimicrobiota</taxon>
        <taxon>Endomicrobiia</taxon>
        <taxon>Endomicrobiales</taxon>
        <taxon>Endomicrobiaceae</taxon>
        <taxon>Candidatus Endomicrobiellum</taxon>
    </lineage>
</organism>
<protein>
    <recommendedName>
        <fullName evidence="2">Transglycosylase SLT domain-containing protein</fullName>
    </recommendedName>
</protein>
<keyword evidence="4" id="KW-1185">Reference proteome</keyword>
<dbReference type="Proteomes" id="UP000095237">
    <property type="component" value="Unassembled WGS sequence"/>
</dbReference>
<evidence type="ECO:0000313" key="4">
    <source>
        <dbReference type="Proteomes" id="UP000095237"/>
    </source>
</evidence>
<dbReference type="AlphaFoldDB" id="A0A1E5IKN6"/>
<dbReference type="PROSITE" id="PS00922">
    <property type="entry name" value="TRANSGLYCOSYLASE"/>
    <property type="match status" value="1"/>
</dbReference>
<dbReference type="GO" id="GO:0000270">
    <property type="term" value="P:peptidoglycan metabolic process"/>
    <property type="evidence" value="ECO:0007669"/>
    <property type="project" value="InterPro"/>
</dbReference>
<comment type="similarity">
    <text evidence="1">Belongs to the transglycosylase Slt family.</text>
</comment>
<dbReference type="GO" id="GO:0008933">
    <property type="term" value="F:peptidoglycan lytic transglycosylase activity"/>
    <property type="evidence" value="ECO:0007669"/>
    <property type="project" value="InterPro"/>
</dbReference>
<feature type="domain" description="Transglycosylase SLT" evidence="2">
    <location>
        <begin position="36"/>
        <end position="145"/>
    </location>
</feature>
<dbReference type="InterPro" id="IPR023346">
    <property type="entry name" value="Lysozyme-like_dom_sf"/>
</dbReference>
<dbReference type="CDD" id="cd16896">
    <property type="entry name" value="LT_Slt70-like"/>
    <property type="match status" value="1"/>
</dbReference>
<dbReference type="InterPro" id="IPR000189">
    <property type="entry name" value="Transglyc_AS"/>
</dbReference>
<name>A0A1E5IKN6_ENDTX</name>
<reference evidence="3 4" key="1">
    <citation type="submission" date="2015-11" db="EMBL/GenBank/DDBJ databases">
        <title>Evidence for parallel genomic evolution in an endosymbiosis of termite gut flagellates.</title>
        <authorList>
            <person name="Zheng H."/>
        </authorList>
    </citation>
    <scope>NUCLEOTIDE SEQUENCE [LARGE SCALE GENOMIC DNA]</scope>
    <source>
        <strain evidence="3 4">CET450</strain>
    </source>
</reference>
<dbReference type="PANTHER" id="PTHR37423">
    <property type="entry name" value="SOLUBLE LYTIC MUREIN TRANSGLYCOSYLASE-RELATED"/>
    <property type="match status" value="1"/>
</dbReference>
<dbReference type="Gene3D" id="1.10.530.10">
    <property type="match status" value="1"/>
</dbReference>
<comment type="caution">
    <text evidence="3">The sequence shown here is derived from an EMBL/GenBank/DDBJ whole genome shotgun (WGS) entry which is preliminary data.</text>
</comment>
<evidence type="ECO:0000259" key="2">
    <source>
        <dbReference type="Pfam" id="PF01464"/>
    </source>
</evidence>
<dbReference type="Pfam" id="PF01464">
    <property type="entry name" value="SLT"/>
    <property type="match status" value="1"/>
</dbReference>
<gene>
    <name evidence="3" type="ORF">ATZ36_02940</name>
</gene>
<dbReference type="SUPFAM" id="SSF53955">
    <property type="entry name" value="Lysozyme-like"/>
    <property type="match status" value="1"/>
</dbReference>
<dbReference type="EMBL" id="LNVX01000237">
    <property type="protein sequence ID" value="OEG71069.1"/>
    <property type="molecule type" value="Genomic_DNA"/>
</dbReference>
<evidence type="ECO:0000313" key="3">
    <source>
        <dbReference type="EMBL" id="OEG71069.1"/>
    </source>
</evidence>
<accession>A0A1E5IKN6</accession>